<dbReference type="PANTHER" id="PTHR30204">
    <property type="entry name" value="REDOX-CYCLING DRUG-SENSING TRANSCRIPTIONAL ACTIVATOR SOXR"/>
    <property type="match status" value="1"/>
</dbReference>
<keyword evidence="4" id="KW-1185">Reference proteome</keyword>
<comment type="caution">
    <text evidence="3">The sequence shown here is derived from an EMBL/GenBank/DDBJ whole genome shotgun (WGS) entry which is preliminary data.</text>
</comment>
<accession>A0ABR5YBR5</accession>
<proteinExistence type="predicted"/>
<dbReference type="Proteomes" id="UP000076609">
    <property type="component" value="Unassembled WGS sequence"/>
</dbReference>
<sequence>MAPPVDKSAGAYRTIGEVARELGVPQHKLRYWEGRFPQIKPLTRAGDRRHYRPEDVALLRRIHGLLGEQGYTVRGVQQLLAQEAKAPLPVAPAPRRAARITELRAIRALLSDALVADGAGR</sequence>
<dbReference type="Gene3D" id="1.10.1660.10">
    <property type="match status" value="1"/>
</dbReference>
<evidence type="ECO:0000259" key="2">
    <source>
        <dbReference type="SMART" id="SM00422"/>
    </source>
</evidence>
<dbReference type="EMBL" id="LQQO01000034">
    <property type="protein sequence ID" value="KZE11667.1"/>
    <property type="molecule type" value="Genomic_DNA"/>
</dbReference>
<evidence type="ECO:0000313" key="4">
    <source>
        <dbReference type="Proteomes" id="UP000076609"/>
    </source>
</evidence>
<dbReference type="RefSeq" id="WP_066692467.1">
    <property type="nucleotide sequence ID" value="NZ_CP117025.1"/>
</dbReference>
<evidence type="ECO:0000313" key="3">
    <source>
        <dbReference type="EMBL" id="KZE11667.1"/>
    </source>
</evidence>
<dbReference type="PANTHER" id="PTHR30204:SF15">
    <property type="entry name" value="BLL5018 PROTEIN"/>
    <property type="match status" value="1"/>
</dbReference>
<name>A0ABR5YBR5_9SPHN</name>
<keyword evidence="1" id="KW-0238">DNA-binding</keyword>
<gene>
    <name evidence="3" type="ORF">AVT10_05375</name>
</gene>
<feature type="domain" description="HTH merR-type" evidence="2">
    <location>
        <begin position="14"/>
        <end position="83"/>
    </location>
</feature>
<evidence type="ECO:0000256" key="1">
    <source>
        <dbReference type="ARBA" id="ARBA00023125"/>
    </source>
</evidence>
<dbReference type="SMART" id="SM00422">
    <property type="entry name" value="HTH_MERR"/>
    <property type="match status" value="1"/>
</dbReference>
<organism evidence="3 4">
    <name type="scientific">Sphingomonas hankookensis</name>
    <dbReference type="NCBI Taxonomy" id="563996"/>
    <lineage>
        <taxon>Bacteria</taxon>
        <taxon>Pseudomonadati</taxon>
        <taxon>Pseudomonadota</taxon>
        <taxon>Alphaproteobacteria</taxon>
        <taxon>Sphingomonadales</taxon>
        <taxon>Sphingomonadaceae</taxon>
        <taxon>Sphingomonas</taxon>
    </lineage>
</organism>
<reference evidence="4" key="1">
    <citation type="submission" date="2016-01" db="EMBL/GenBank/DDBJ databases">
        <title>Draft genome of Chromobacterium sp. F49.</title>
        <authorList>
            <person name="Hong K.W."/>
        </authorList>
    </citation>
    <scope>NUCLEOTIDE SEQUENCE [LARGE SCALE GENOMIC DNA]</scope>
    <source>
        <strain evidence="4">CN3</strain>
    </source>
</reference>
<dbReference type="InterPro" id="IPR047057">
    <property type="entry name" value="MerR_fam"/>
</dbReference>
<dbReference type="InterPro" id="IPR000551">
    <property type="entry name" value="MerR-type_HTH_dom"/>
</dbReference>
<dbReference type="Pfam" id="PF13411">
    <property type="entry name" value="MerR_1"/>
    <property type="match status" value="1"/>
</dbReference>
<dbReference type="CDD" id="cd04765">
    <property type="entry name" value="HTH_MlrA-like_sg2"/>
    <property type="match status" value="1"/>
</dbReference>
<dbReference type="InterPro" id="IPR009061">
    <property type="entry name" value="DNA-bd_dom_put_sf"/>
</dbReference>
<protein>
    <submittedName>
        <fullName evidence="3">MerR family transcriptional regulator</fullName>
    </submittedName>
</protein>
<dbReference type="SUPFAM" id="SSF46955">
    <property type="entry name" value="Putative DNA-binding domain"/>
    <property type="match status" value="1"/>
</dbReference>